<dbReference type="Proteomes" id="UP001280581">
    <property type="component" value="Unassembled WGS sequence"/>
</dbReference>
<evidence type="ECO:0000256" key="3">
    <source>
        <dbReference type="ARBA" id="ARBA00022989"/>
    </source>
</evidence>
<dbReference type="PANTHER" id="PTHR23502">
    <property type="entry name" value="MAJOR FACILITATOR SUPERFAMILY"/>
    <property type="match status" value="1"/>
</dbReference>
<comment type="caution">
    <text evidence="6">The sequence shown here is derived from an EMBL/GenBank/DDBJ whole genome shotgun (WGS) entry which is preliminary data.</text>
</comment>
<evidence type="ECO:0000313" key="6">
    <source>
        <dbReference type="EMBL" id="KAK3214711.1"/>
    </source>
</evidence>
<feature type="transmembrane region" description="Helical" evidence="5">
    <location>
        <begin position="149"/>
        <end position="168"/>
    </location>
</feature>
<dbReference type="AlphaFoldDB" id="A0AAN6M5K7"/>
<feature type="transmembrane region" description="Helical" evidence="5">
    <location>
        <begin position="64"/>
        <end position="90"/>
    </location>
</feature>
<name>A0AAN6M5K7_9PLEO</name>
<comment type="subcellular location">
    <subcellularLocation>
        <location evidence="1">Membrane</location>
        <topology evidence="1">Multi-pass membrane protein</topology>
    </subcellularLocation>
</comment>
<evidence type="ECO:0000256" key="1">
    <source>
        <dbReference type="ARBA" id="ARBA00004141"/>
    </source>
</evidence>
<keyword evidence="3 5" id="KW-1133">Transmembrane helix</keyword>
<evidence type="ECO:0000256" key="5">
    <source>
        <dbReference type="SAM" id="Phobius"/>
    </source>
</evidence>
<feature type="transmembrane region" description="Helical" evidence="5">
    <location>
        <begin position="174"/>
        <end position="202"/>
    </location>
</feature>
<accession>A0AAN6M5K7</accession>
<reference evidence="6 7" key="1">
    <citation type="submission" date="2021-02" db="EMBL/GenBank/DDBJ databases">
        <title>Genome assembly of Pseudopithomyces chartarum.</title>
        <authorList>
            <person name="Jauregui R."/>
            <person name="Singh J."/>
            <person name="Voisey C."/>
        </authorList>
    </citation>
    <scope>NUCLEOTIDE SEQUENCE [LARGE SCALE GENOMIC DNA]</scope>
    <source>
        <strain evidence="6 7">AGR01</strain>
    </source>
</reference>
<evidence type="ECO:0008006" key="8">
    <source>
        <dbReference type="Google" id="ProtNLM"/>
    </source>
</evidence>
<sequence length="279" mass="31219">MLFISLTVFISAIPMKETYKKIILQRREKKQGVSPEKNSDGAAVKKTIVQNFLRPMHMLVTEPVVFFLSLYTAFTFAILFLFFAAIPYVFERPPYRFTISQTGLVFLSIGLGVCLASITGLVIDTRLYQVKHREAVSTGQMHAQPEHRLYNAMIGSLGIPVGLFWFAWTANAGVHWAVLAVGAIPFAWGNLCLFISAAMYMVDVYGPMNGASAMAANGIFRYTLGAIFPLFTVQMYEKLGIGWATSLLGFLSILMLPIPWVLFKYGPGIRKRSRYPVMM</sequence>
<dbReference type="SUPFAM" id="SSF103473">
    <property type="entry name" value="MFS general substrate transporter"/>
    <property type="match status" value="1"/>
</dbReference>
<protein>
    <recommendedName>
        <fullName evidence="8">Polyamine transporter 4</fullName>
    </recommendedName>
</protein>
<feature type="transmembrane region" description="Helical" evidence="5">
    <location>
        <begin position="214"/>
        <end position="235"/>
    </location>
</feature>
<dbReference type="EMBL" id="WVTA01000003">
    <property type="protein sequence ID" value="KAK3214711.1"/>
    <property type="molecule type" value="Genomic_DNA"/>
</dbReference>
<proteinExistence type="predicted"/>
<keyword evidence="7" id="KW-1185">Reference proteome</keyword>
<keyword evidence="2 5" id="KW-0812">Transmembrane</keyword>
<evidence type="ECO:0000313" key="7">
    <source>
        <dbReference type="Proteomes" id="UP001280581"/>
    </source>
</evidence>
<feature type="transmembrane region" description="Helical" evidence="5">
    <location>
        <begin position="102"/>
        <end position="123"/>
    </location>
</feature>
<keyword evidence="4 5" id="KW-0472">Membrane</keyword>
<gene>
    <name evidence="6" type="ORF">GRF29_19g1016949</name>
</gene>
<dbReference type="GO" id="GO:0000297">
    <property type="term" value="F:spermine transmembrane transporter activity"/>
    <property type="evidence" value="ECO:0007669"/>
    <property type="project" value="TreeGrafter"/>
</dbReference>
<evidence type="ECO:0000256" key="4">
    <source>
        <dbReference type="ARBA" id="ARBA00023136"/>
    </source>
</evidence>
<dbReference type="PANTHER" id="PTHR23502:SF182">
    <property type="entry name" value="POLYAMINE TRANSPORTER, PUTATIVE-RELATED"/>
    <property type="match status" value="1"/>
</dbReference>
<dbReference type="GO" id="GO:0005886">
    <property type="term" value="C:plasma membrane"/>
    <property type="evidence" value="ECO:0007669"/>
    <property type="project" value="TreeGrafter"/>
</dbReference>
<dbReference type="GO" id="GO:0015606">
    <property type="term" value="F:spermidine transmembrane transporter activity"/>
    <property type="evidence" value="ECO:0007669"/>
    <property type="project" value="TreeGrafter"/>
</dbReference>
<organism evidence="6 7">
    <name type="scientific">Pseudopithomyces chartarum</name>
    <dbReference type="NCBI Taxonomy" id="1892770"/>
    <lineage>
        <taxon>Eukaryota</taxon>
        <taxon>Fungi</taxon>
        <taxon>Dikarya</taxon>
        <taxon>Ascomycota</taxon>
        <taxon>Pezizomycotina</taxon>
        <taxon>Dothideomycetes</taxon>
        <taxon>Pleosporomycetidae</taxon>
        <taxon>Pleosporales</taxon>
        <taxon>Massarineae</taxon>
        <taxon>Didymosphaeriaceae</taxon>
        <taxon>Pseudopithomyces</taxon>
    </lineage>
</organism>
<dbReference type="InterPro" id="IPR036259">
    <property type="entry name" value="MFS_trans_sf"/>
</dbReference>
<evidence type="ECO:0000256" key="2">
    <source>
        <dbReference type="ARBA" id="ARBA00022692"/>
    </source>
</evidence>
<dbReference type="Gene3D" id="1.20.1250.20">
    <property type="entry name" value="MFS general substrate transporter like domains"/>
    <property type="match status" value="1"/>
</dbReference>
<feature type="transmembrane region" description="Helical" evidence="5">
    <location>
        <begin position="241"/>
        <end position="263"/>
    </location>
</feature>